<organism evidence="1 2">
    <name type="scientific">Deinococcus irradiatisoli</name>
    <dbReference type="NCBI Taxonomy" id="2202254"/>
    <lineage>
        <taxon>Bacteria</taxon>
        <taxon>Thermotogati</taxon>
        <taxon>Deinococcota</taxon>
        <taxon>Deinococci</taxon>
        <taxon>Deinococcales</taxon>
        <taxon>Deinococcaceae</taxon>
        <taxon>Deinococcus</taxon>
    </lineage>
</organism>
<dbReference type="AlphaFoldDB" id="A0A2Z3JD10"/>
<protein>
    <submittedName>
        <fullName evidence="1">SARP family transcriptional regulator</fullName>
    </submittedName>
</protein>
<dbReference type="InterPro" id="IPR011990">
    <property type="entry name" value="TPR-like_helical_dom_sf"/>
</dbReference>
<dbReference type="GO" id="GO:0003677">
    <property type="term" value="F:DNA binding"/>
    <property type="evidence" value="ECO:0007669"/>
    <property type="project" value="TreeGrafter"/>
</dbReference>
<dbReference type="Proteomes" id="UP000245368">
    <property type="component" value="Chromosome"/>
</dbReference>
<gene>
    <name evidence="1" type="ORF">DKM44_05965</name>
</gene>
<keyword evidence="2" id="KW-1185">Reference proteome</keyword>
<dbReference type="PANTHER" id="PTHR35807:SF1">
    <property type="entry name" value="TRANSCRIPTIONAL REGULATOR REDD"/>
    <property type="match status" value="1"/>
</dbReference>
<dbReference type="KEGG" id="dez:DKM44_05965"/>
<reference evidence="1 2" key="1">
    <citation type="submission" date="2018-05" db="EMBL/GenBank/DDBJ databases">
        <title>Complete Genome Sequence of Deinococcus sp. strain 17bor-2.</title>
        <authorList>
            <person name="Srinivasan S."/>
        </authorList>
    </citation>
    <scope>NUCLEOTIDE SEQUENCE [LARGE SCALE GENOMIC DNA]</scope>
    <source>
        <strain evidence="1 2">17bor-2</strain>
    </source>
</reference>
<dbReference type="PANTHER" id="PTHR35807">
    <property type="entry name" value="TRANSCRIPTIONAL REGULATOR REDD-RELATED"/>
    <property type="match status" value="1"/>
</dbReference>
<sequence>MGQLEDQLELGQYGLVIAALEGQAHTPQALRLLGLAYLRSGDVNLAELPLLQAHLQGDPEASVEYGNYLRFVGKYDQACALFAQIHPSLQGELGLRCLRWWGVAEVQQGQTEAGITRLERAWHGYIGLGNPELTARVTNAFAQMQLRIGNHGQARHLFQEALRQLPEQPVPQPRLTALHGLLELQMQQGDFQGAEATLTHIGRALRYTDSLHERSMAFIARSEWQRLTGKLDGYTENLEEVARCAASLDDYELSIWVTAKLAEHYSALGRFGEALRVLIGFGTPQEEWPPELWSAYGMLLRRRHEPAAAEEALNRAAETFRTQRRAPELIRVLMHAGAAALRGGNKAFAVTHFKEALFEMLRLKMHAVFRPDFEELQELVHYALLEPDTAPLLEPVLDNLAHLIGSPRLPEDSSMYLQITTLGRVSVFKDNVEVPLSLKGSALLLAYLQLHPGKTRAELQLALYPDKDPNTGGGYIRSAIAELREKLGREVVTFGGPKNAPTYRLGTMVHCDLDLQAFREAAARGEAARMVALYRGEFMPEIHDSEWVQDIREETLMTLTLELRVQMARFEEVGDWRRVILLANQYLRFDSYDVEVLQMRLRAAQVVGTPHEVARYSAQLKRNYN</sequence>
<proteinExistence type="predicted"/>
<dbReference type="EMBL" id="CP029494">
    <property type="protein sequence ID" value="AWN22825.1"/>
    <property type="molecule type" value="Genomic_DNA"/>
</dbReference>
<dbReference type="InterPro" id="IPR036388">
    <property type="entry name" value="WH-like_DNA-bd_sf"/>
</dbReference>
<dbReference type="GO" id="GO:0006355">
    <property type="term" value="P:regulation of DNA-templated transcription"/>
    <property type="evidence" value="ECO:0007669"/>
    <property type="project" value="TreeGrafter"/>
</dbReference>
<accession>A0A2Z3JD10</accession>
<dbReference type="InterPro" id="IPR051677">
    <property type="entry name" value="AfsR-DnrI-RedD_regulator"/>
</dbReference>
<dbReference type="SUPFAM" id="SSF48452">
    <property type="entry name" value="TPR-like"/>
    <property type="match status" value="2"/>
</dbReference>
<evidence type="ECO:0000313" key="2">
    <source>
        <dbReference type="Proteomes" id="UP000245368"/>
    </source>
</evidence>
<evidence type="ECO:0000313" key="1">
    <source>
        <dbReference type="EMBL" id="AWN22825.1"/>
    </source>
</evidence>
<dbReference type="Gene3D" id="1.25.40.10">
    <property type="entry name" value="Tetratricopeptide repeat domain"/>
    <property type="match status" value="2"/>
</dbReference>
<dbReference type="Gene3D" id="1.10.10.10">
    <property type="entry name" value="Winged helix-like DNA-binding domain superfamily/Winged helix DNA-binding domain"/>
    <property type="match status" value="1"/>
</dbReference>
<name>A0A2Z3JD10_9DEIO</name>